<comment type="caution">
    <text evidence="1">The sequence shown here is derived from an EMBL/GenBank/DDBJ whole genome shotgun (WGS) entry which is preliminary data.</text>
</comment>
<name>A0ABU6SV36_9FABA</name>
<keyword evidence="2" id="KW-1185">Reference proteome</keyword>
<dbReference type="Proteomes" id="UP001341840">
    <property type="component" value="Unassembled WGS sequence"/>
</dbReference>
<reference evidence="1 2" key="1">
    <citation type="journal article" date="2023" name="Plants (Basel)">
        <title>Bridging the Gap: Combining Genomics and Transcriptomics Approaches to Understand Stylosanthes scabra, an Orphan Legume from the Brazilian Caatinga.</title>
        <authorList>
            <person name="Ferreira-Neto J.R.C."/>
            <person name="da Silva M.D."/>
            <person name="Binneck E."/>
            <person name="de Melo N.F."/>
            <person name="da Silva R.H."/>
            <person name="de Melo A.L.T.M."/>
            <person name="Pandolfi V."/>
            <person name="Bustamante F.O."/>
            <person name="Brasileiro-Vidal A.C."/>
            <person name="Benko-Iseppon A.M."/>
        </authorList>
    </citation>
    <scope>NUCLEOTIDE SEQUENCE [LARGE SCALE GENOMIC DNA]</scope>
    <source>
        <tissue evidence="1">Leaves</tissue>
    </source>
</reference>
<gene>
    <name evidence="1" type="ORF">PIB30_091851</name>
</gene>
<sequence>MPNPHSVSTESNFCNHFTLYSFFFLHGFLEEETATKELAFIIQISSYNFRRIFLWQVYMEEHHPRGWWKWKPT</sequence>
<evidence type="ECO:0000313" key="1">
    <source>
        <dbReference type="EMBL" id="MED6140302.1"/>
    </source>
</evidence>
<organism evidence="1 2">
    <name type="scientific">Stylosanthes scabra</name>
    <dbReference type="NCBI Taxonomy" id="79078"/>
    <lineage>
        <taxon>Eukaryota</taxon>
        <taxon>Viridiplantae</taxon>
        <taxon>Streptophyta</taxon>
        <taxon>Embryophyta</taxon>
        <taxon>Tracheophyta</taxon>
        <taxon>Spermatophyta</taxon>
        <taxon>Magnoliopsida</taxon>
        <taxon>eudicotyledons</taxon>
        <taxon>Gunneridae</taxon>
        <taxon>Pentapetalae</taxon>
        <taxon>rosids</taxon>
        <taxon>fabids</taxon>
        <taxon>Fabales</taxon>
        <taxon>Fabaceae</taxon>
        <taxon>Papilionoideae</taxon>
        <taxon>50 kb inversion clade</taxon>
        <taxon>dalbergioids sensu lato</taxon>
        <taxon>Dalbergieae</taxon>
        <taxon>Pterocarpus clade</taxon>
        <taxon>Stylosanthes</taxon>
    </lineage>
</organism>
<proteinExistence type="predicted"/>
<accession>A0ABU6SV36</accession>
<protein>
    <submittedName>
        <fullName evidence="1">Uncharacterized protein</fullName>
    </submittedName>
</protein>
<dbReference type="EMBL" id="JASCZI010062274">
    <property type="protein sequence ID" value="MED6140302.1"/>
    <property type="molecule type" value="Genomic_DNA"/>
</dbReference>
<feature type="non-terminal residue" evidence="1">
    <location>
        <position position="73"/>
    </location>
</feature>
<evidence type="ECO:0000313" key="2">
    <source>
        <dbReference type="Proteomes" id="UP001341840"/>
    </source>
</evidence>